<evidence type="ECO:0000313" key="2">
    <source>
        <dbReference type="Proteomes" id="UP001236014"/>
    </source>
</evidence>
<proteinExistence type="predicted"/>
<dbReference type="RefSeq" id="WP_285972626.1">
    <property type="nucleotide sequence ID" value="NZ_CP127294.1"/>
</dbReference>
<accession>A0A9Y2IPC4</accession>
<gene>
    <name evidence="1" type="ORF">QRX50_15435</name>
</gene>
<protein>
    <submittedName>
        <fullName evidence="1">Uncharacterized protein</fullName>
    </submittedName>
</protein>
<dbReference type="EMBL" id="CP127294">
    <property type="protein sequence ID" value="WIX82048.1"/>
    <property type="molecule type" value="Genomic_DNA"/>
</dbReference>
<name>A0A9Y2IPC4_9PSEU</name>
<dbReference type="AlphaFoldDB" id="A0A9Y2IPC4"/>
<dbReference type="KEGG" id="acab:QRX50_15435"/>
<reference evidence="1 2" key="1">
    <citation type="submission" date="2023-06" db="EMBL/GenBank/DDBJ databases">
        <authorList>
            <person name="Oyuntsetseg B."/>
            <person name="Kim S.B."/>
        </authorList>
    </citation>
    <scope>NUCLEOTIDE SEQUENCE [LARGE SCALE GENOMIC DNA]</scope>
    <source>
        <strain evidence="1 2">2-15</strain>
    </source>
</reference>
<dbReference type="Proteomes" id="UP001236014">
    <property type="component" value="Chromosome"/>
</dbReference>
<evidence type="ECO:0000313" key="1">
    <source>
        <dbReference type="EMBL" id="WIX82048.1"/>
    </source>
</evidence>
<organism evidence="1 2">
    <name type="scientific">Amycolatopsis carbonis</name>
    <dbReference type="NCBI Taxonomy" id="715471"/>
    <lineage>
        <taxon>Bacteria</taxon>
        <taxon>Bacillati</taxon>
        <taxon>Actinomycetota</taxon>
        <taxon>Actinomycetes</taxon>
        <taxon>Pseudonocardiales</taxon>
        <taxon>Pseudonocardiaceae</taxon>
        <taxon>Amycolatopsis</taxon>
    </lineage>
</organism>
<keyword evidence="2" id="KW-1185">Reference proteome</keyword>
<sequence>MSFVQVIEFKTSHPDELNELMDEWKTATQGSRTATHAVVMSDRDHPGTYMEFVEFPSYEEAMRNSELPETAKVAERMGKLCDEPPVFHNLEVMRDERL</sequence>